<evidence type="ECO:0000256" key="2">
    <source>
        <dbReference type="ARBA" id="ARBA00022448"/>
    </source>
</evidence>
<keyword evidence="3 6" id="KW-0812">Transmembrane</keyword>
<dbReference type="Proteomes" id="UP000029641">
    <property type="component" value="Unassembled WGS sequence"/>
</dbReference>
<evidence type="ECO:0000256" key="4">
    <source>
        <dbReference type="ARBA" id="ARBA00022989"/>
    </source>
</evidence>
<name>A0A090VMR6_9FLAO</name>
<feature type="transmembrane region" description="Helical" evidence="6">
    <location>
        <begin position="223"/>
        <end position="245"/>
    </location>
</feature>
<keyword evidence="2 6" id="KW-0813">Transport</keyword>
<feature type="transmembrane region" description="Helical" evidence="6">
    <location>
        <begin position="311"/>
        <end position="331"/>
    </location>
</feature>
<protein>
    <recommendedName>
        <fullName evidence="6">Phosphate transporter</fullName>
    </recommendedName>
</protein>
<keyword evidence="6" id="KW-0592">Phosphate transport</keyword>
<evidence type="ECO:0000313" key="7">
    <source>
        <dbReference type="EMBL" id="GAL66050.1"/>
    </source>
</evidence>
<dbReference type="PANTHER" id="PTHR11101:SF16">
    <property type="entry name" value="PHOSPHATE TRANSPORTER"/>
    <property type="match status" value="1"/>
</dbReference>
<sequence>MLVALAVLAIADLVVGVSNDAVNFLNSAIGSKAVSFKTLMIVASIGIAFGAMSSSGMMEIARKGIFVPGEFMFDEIMIIFMAVMITDILLLDFFNTLGLPTSTTVSIVFELLGASVCIAILKITSENNGQTILNLGNYINNEKAIEIILGILLSVVVAFSIGAIIQFISRLLLSFNFADKPKLYGAIFSGFATTSILYFILIKGIKNAAFMSDEIKTLITTNNIALLSISFVVLTLISLATITFFKINIYKIIIVIGTFALAVAFAGNDLVNFIGPTTGAYQAFLDFSNPEVNTLGLSASEFSMESLGNKIYTPTYILLAAGLIMVLTLWFSSKAKAVVKTSVDLSRQDDINERFQPNFLSRNIVRLSIAASNSFNNLLPSSTKVYIDKQFRHTRIPALVKTKDLPAFDLIRASVNLMVASVLISIATSMKLPLSTTYVTFMVAMGTSLADRAWGSESAVYRVAGVLNVIGGWFFTALSAFVASAIMAFILYYGGAYALVALLVFTVIVLIKNYLNHRKQSIELKEEDKLQKAESSSTQGVIIESAENIANVVKRGNKIYTGAVNGLATHNLKSLKKNKKQVEKLSNEIDDLKDNIYYFIKNLEDPSVNASNFYISILGDLQDMAQSLNYISNASYKHVTITIKS</sequence>
<dbReference type="STRING" id="504487.JCM19538_2461"/>
<feature type="transmembrane region" description="Helical" evidence="6">
    <location>
        <begin position="496"/>
        <end position="515"/>
    </location>
</feature>
<keyword evidence="5 6" id="KW-0472">Membrane</keyword>
<dbReference type="GO" id="GO:0005315">
    <property type="term" value="F:phosphate transmembrane transporter activity"/>
    <property type="evidence" value="ECO:0007669"/>
    <property type="project" value="InterPro"/>
</dbReference>
<organism evidence="7 8">
    <name type="scientific">Jejuia pallidilutea</name>
    <dbReference type="NCBI Taxonomy" id="504487"/>
    <lineage>
        <taxon>Bacteria</taxon>
        <taxon>Pseudomonadati</taxon>
        <taxon>Bacteroidota</taxon>
        <taxon>Flavobacteriia</taxon>
        <taxon>Flavobacteriales</taxon>
        <taxon>Flavobacteriaceae</taxon>
        <taxon>Jejuia</taxon>
    </lineage>
</organism>
<accession>A0A090VMR6</accession>
<dbReference type="GO" id="GO:0016020">
    <property type="term" value="C:membrane"/>
    <property type="evidence" value="ECO:0007669"/>
    <property type="project" value="UniProtKB-SubCell"/>
</dbReference>
<comment type="caution">
    <text evidence="7">The sequence shown here is derived from an EMBL/GenBank/DDBJ whole genome shotgun (WGS) entry which is preliminary data.</text>
</comment>
<dbReference type="eggNOG" id="COG0306">
    <property type="taxonomic scope" value="Bacteria"/>
</dbReference>
<dbReference type="Pfam" id="PF01384">
    <property type="entry name" value="PHO4"/>
    <property type="match status" value="1"/>
</dbReference>
<dbReference type="EMBL" id="BBNR01000003">
    <property type="protein sequence ID" value="GAL66050.1"/>
    <property type="molecule type" value="Genomic_DNA"/>
</dbReference>
<feature type="transmembrane region" description="Helical" evidence="6">
    <location>
        <begin position="144"/>
        <end position="168"/>
    </location>
</feature>
<evidence type="ECO:0000256" key="5">
    <source>
        <dbReference type="ARBA" id="ARBA00023136"/>
    </source>
</evidence>
<feature type="transmembrane region" description="Helical" evidence="6">
    <location>
        <begin position="183"/>
        <end position="202"/>
    </location>
</feature>
<evidence type="ECO:0000256" key="6">
    <source>
        <dbReference type="RuleBase" id="RU363058"/>
    </source>
</evidence>
<dbReference type="PANTHER" id="PTHR11101">
    <property type="entry name" value="PHOSPHATE TRANSPORTER"/>
    <property type="match status" value="1"/>
</dbReference>
<dbReference type="AlphaFoldDB" id="A0A090VMR6"/>
<evidence type="ECO:0000256" key="1">
    <source>
        <dbReference type="ARBA" id="ARBA00004141"/>
    </source>
</evidence>
<dbReference type="InterPro" id="IPR001204">
    <property type="entry name" value="Phos_transporter"/>
</dbReference>
<evidence type="ECO:0000313" key="8">
    <source>
        <dbReference type="Proteomes" id="UP000029641"/>
    </source>
</evidence>
<gene>
    <name evidence="7" type="ORF">JCM19301_615</name>
</gene>
<feature type="transmembrane region" description="Helical" evidence="6">
    <location>
        <begin position="40"/>
        <end position="60"/>
    </location>
</feature>
<feature type="transmembrane region" description="Helical" evidence="6">
    <location>
        <begin position="103"/>
        <end position="123"/>
    </location>
</feature>
<feature type="transmembrane region" description="Helical" evidence="6">
    <location>
        <begin position="466"/>
        <end position="490"/>
    </location>
</feature>
<reference evidence="7 8" key="1">
    <citation type="journal article" date="2014" name="Genome Announc.">
        <title>Draft Genome Sequence of Marine Flavobacterium Jejuia pallidilutea Strain 11shimoA1 and Pigmentation Mutants.</title>
        <authorList>
            <person name="Takatani N."/>
            <person name="Nakanishi M."/>
            <person name="Meirelles P."/>
            <person name="Mino S."/>
            <person name="Suda W."/>
            <person name="Oshima K."/>
            <person name="Hattori M."/>
            <person name="Ohkuma M."/>
            <person name="Hosokawa M."/>
            <person name="Miyashita K."/>
            <person name="Thompson F.L."/>
            <person name="Niwa A."/>
            <person name="Sawabe T."/>
            <person name="Sawabe T."/>
        </authorList>
    </citation>
    <scope>NUCLEOTIDE SEQUENCE [LARGE SCALE GENOMIC DNA]</scope>
    <source>
        <strain evidence="7 8">JCM 19301</strain>
    </source>
</reference>
<evidence type="ECO:0000256" key="3">
    <source>
        <dbReference type="ARBA" id="ARBA00022692"/>
    </source>
</evidence>
<proteinExistence type="inferred from homology"/>
<feature type="transmembrane region" description="Helical" evidence="6">
    <location>
        <begin position="72"/>
        <end position="91"/>
    </location>
</feature>
<dbReference type="GO" id="GO:0035435">
    <property type="term" value="P:phosphate ion transmembrane transport"/>
    <property type="evidence" value="ECO:0007669"/>
    <property type="project" value="TreeGrafter"/>
</dbReference>
<comment type="subcellular location">
    <subcellularLocation>
        <location evidence="1 6">Membrane</location>
        <topology evidence="1 6">Multi-pass membrane protein</topology>
    </subcellularLocation>
</comment>
<keyword evidence="4 6" id="KW-1133">Transmembrane helix</keyword>
<comment type="similarity">
    <text evidence="6">Belongs to the inorganic phosphate transporter (PiT) (TC 2.A.20) family.</text>
</comment>